<proteinExistence type="predicted"/>
<evidence type="ECO:0000313" key="6">
    <source>
        <dbReference type="Proteomes" id="UP000572680"/>
    </source>
</evidence>
<dbReference type="Gene3D" id="3.50.50.60">
    <property type="entry name" value="FAD/NAD(P)-binding domain"/>
    <property type="match status" value="1"/>
</dbReference>
<evidence type="ECO:0000313" key="5">
    <source>
        <dbReference type="EMBL" id="MBA8956040.1"/>
    </source>
</evidence>
<reference evidence="5 6" key="1">
    <citation type="submission" date="2020-08" db="EMBL/GenBank/DDBJ databases">
        <title>Genomic Encyclopedia of Type Strains, Phase IV (KMG-IV): sequencing the most valuable type-strain genomes for metagenomic binning, comparative biology and taxonomic classification.</title>
        <authorList>
            <person name="Goeker M."/>
        </authorList>
    </citation>
    <scope>NUCLEOTIDE SEQUENCE [LARGE SCALE GENOMIC DNA]</scope>
    <source>
        <strain evidence="5 6">DSM 44197</strain>
    </source>
</reference>
<dbReference type="AlphaFoldDB" id="A0A7W3LXK0"/>
<dbReference type="Gene3D" id="3.30.70.2450">
    <property type="match status" value="1"/>
</dbReference>
<dbReference type="InterPro" id="IPR050641">
    <property type="entry name" value="RIFMO-like"/>
</dbReference>
<comment type="caution">
    <text evidence="5">The sequence shown here is derived from an EMBL/GenBank/DDBJ whole genome shotgun (WGS) entry which is preliminary data.</text>
</comment>
<dbReference type="Proteomes" id="UP000572680">
    <property type="component" value="Unassembled WGS sequence"/>
</dbReference>
<accession>A0A7W3LXK0</accession>
<dbReference type="PRINTS" id="PR00420">
    <property type="entry name" value="RNGMNOXGNASE"/>
</dbReference>
<dbReference type="InterPro" id="IPR002938">
    <property type="entry name" value="FAD-bd"/>
</dbReference>
<dbReference type="InterPro" id="IPR036188">
    <property type="entry name" value="FAD/NAD-bd_sf"/>
</dbReference>
<evidence type="ECO:0000256" key="1">
    <source>
        <dbReference type="ARBA" id="ARBA00001974"/>
    </source>
</evidence>
<feature type="domain" description="FAD-binding" evidence="4">
    <location>
        <begin position="3"/>
        <end position="75"/>
    </location>
</feature>
<evidence type="ECO:0000259" key="4">
    <source>
        <dbReference type="Pfam" id="PF01494"/>
    </source>
</evidence>
<name>A0A7W3LXK0_ACTNM</name>
<keyword evidence="2" id="KW-0285">Flavoprotein</keyword>
<sequence length="91" mass="10112">MRDPVWLSRFGNATRLAERYRRGRVLLAGDAAHQHFPAGGVGMNVGVQDAHILGWKLAAVLRGRAPDDLLDTYHTAPSTPTWWRPAAPRSR</sequence>
<protein>
    <submittedName>
        <fullName evidence="5">2-polyprenyl-6-methoxyphenol hydroxylase-like FAD-dependent oxidoreductase</fullName>
    </submittedName>
</protein>
<keyword evidence="3" id="KW-0274">FAD</keyword>
<dbReference type="PANTHER" id="PTHR43004:SF19">
    <property type="entry name" value="BINDING MONOOXYGENASE, PUTATIVE (JCVI)-RELATED"/>
    <property type="match status" value="1"/>
</dbReference>
<organism evidence="5 6">
    <name type="scientific">Actinomadura namibiensis</name>
    <dbReference type="NCBI Taxonomy" id="182080"/>
    <lineage>
        <taxon>Bacteria</taxon>
        <taxon>Bacillati</taxon>
        <taxon>Actinomycetota</taxon>
        <taxon>Actinomycetes</taxon>
        <taxon>Streptosporangiales</taxon>
        <taxon>Thermomonosporaceae</taxon>
        <taxon>Actinomadura</taxon>
    </lineage>
</organism>
<dbReference type="Pfam" id="PF01494">
    <property type="entry name" value="FAD_binding_3"/>
    <property type="match status" value="1"/>
</dbReference>
<dbReference type="PANTHER" id="PTHR43004">
    <property type="entry name" value="TRK SYSTEM POTASSIUM UPTAKE PROTEIN"/>
    <property type="match status" value="1"/>
</dbReference>
<comment type="cofactor">
    <cofactor evidence="1">
        <name>FAD</name>
        <dbReference type="ChEBI" id="CHEBI:57692"/>
    </cofactor>
</comment>
<dbReference type="SUPFAM" id="SSF51905">
    <property type="entry name" value="FAD/NAD(P)-binding domain"/>
    <property type="match status" value="1"/>
</dbReference>
<evidence type="ECO:0000256" key="2">
    <source>
        <dbReference type="ARBA" id="ARBA00022630"/>
    </source>
</evidence>
<evidence type="ECO:0000256" key="3">
    <source>
        <dbReference type="ARBA" id="ARBA00022827"/>
    </source>
</evidence>
<gene>
    <name evidence="5" type="ORF">HNR61_007722</name>
</gene>
<dbReference type="EMBL" id="JACJIA010000014">
    <property type="protein sequence ID" value="MBA8956040.1"/>
    <property type="molecule type" value="Genomic_DNA"/>
</dbReference>
<dbReference type="GO" id="GO:0071949">
    <property type="term" value="F:FAD binding"/>
    <property type="evidence" value="ECO:0007669"/>
    <property type="project" value="InterPro"/>
</dbReference>
<keyword evidence="6" id="KW-1185">Reference proteome</keyword>
<dbReference type="GO" id="GO:0016709">
    <property type="term" value="F:oxidoreductase activity, acting on paired donors, with incorporation or reduction of molecular oxygen, NAD(P)H as one donor, and incorporation of one atom of oxygen"/>
    <property type="evidence" value="ECO:0007669"/>
    <property type="project" value="UniProtKB-ARBA"/>
</dbReference>
<dbReference type="RefSeq" id="WP_182847991.1">
    <property type="nucleotide sequence ID" value="NZ_BAAALP010000007.1"/>
</dbReference>